<dbReference type="InterPro" id="IPR001296">
    <property type="entry name" value="Glyco_trans_1"/>
</dbReference>
<dbReference type="SUPFAM" id="SSF53756">
    <property type="entry name" value="UDP-Glycosyltransferase/glycogen phosphorylase"/>
    <property type="match status" value="1"/>
</dbReference>
<organism evidence="2 3">
    <name type="scientific">Desulfovibrio ferrophilus</name>
    <dbReference type="NCBI Taxonomy" id="241368"/>
    <lineage>
        <taxon>Bacteria</taxon>
        <taxon>Pseudomonadati</taxon>
        <taxon>Thermodesulfobacteriota</taxon>
        <taxon>Desulfovibrionia</taxon>
        <taxon>Desulfovibrionales</taxon>
        <taxon>Desulfovibrionaceae</taxon>
        <taxon>Desulfovibrio</taxon>
    </lineage>
</organism>
<keyword evidence="2" id="KW-0808">Transferase</keyword>
<dbReference type="PANTHER" id="PTHR45947">
    <property type="entry name" value="SULFOQUINOVOSYL TRANSFERASE SQD2"/>
    <property type="match status" value="1"/>
</dbReference>
<proteinExistence type="predicted"/>
<dbReference type="PANTHER" id="PTHR45947:SF3">
    <property type="entry name" value="SULFOQUINOVOSYL TRANSFERASE SQD2"/>
    <property type="match status" value="1"/>
</dbReference>
<dbReference type="KEGG" id="dfl:DFE_2853"/>
<evidence type="ECO:0000313" key="3">
    <source>
        <dbReference type="Proteomes" id="UP000269883"/>
    </source>
</evidence>
<dbReference type="GO" id="GO:0016758">
    <property type="term" value="F:hexosyltransferase activity"/>
    <property type="evidence" value="ECO:0007669"/>
    <property type="project" value="TreeGrafter"/>
</dbReference>
<gene>
    <name evidence="2" type="ORF">DFE_2853</name>
</gene>
<dbReference type="Gene3D" id="3.40.50.2000">
    <property type="entry name" value="Glycogen Phosphorylase B"/>
    <property type="match status" value="2"/>
</dbReference>
<dbReference type="AlphaFoldDB" id="A0A2Z6B233"/>
<dbReference type="CDD" id="cd03801">
    <property type="entry name" value="GT4_PimA-like"/>
    <property type="match status" value="1"/>
</dbReference>
<keyword evidence="3" id="KW-1185">Reference proteome</keyword>
<feature type="domain" description="Glycosyl transferase family 1" evidence="1">
    <location>
        <begin position="216"/>
        <end position="374"/>
    </location>
</feature>
<protein>
    <submittedName>
        <fullName evidence="2">Glycosyl transferase, group 1</fullName>
    </submittedName>
</protein>
<dbReference type="OrthoDB" id="9790710at2"/>
<evidence type="ECO:0000259" key="1">
    <source>
        <dbReference type="Pfam" id="PF00534"/>
    </source>
</evidence>
<accession>A0A2Z6B233</accession>
<sequence length="407" mass="45893">MTQKGSSLRKLLIFKGAVVQQDDKSFLHRNVNAYLKGLATLFDSVLFCSKIMQVSEQSPRWQTELTQEVGLFPLLSPSRPNLLSKMSHFLSEIKQLRVLVRQEETCVLAHIPNSYVPLMVLLARPKHLVLYLASDWRENAGHALPGKSLGRTLRLLYYAWGANYCIRRAKAVICAGEKVYKQTSAKHPQVIRTAPMVDIETSNHATPYPETPKENPPRRFRFLYVGSFIPIKNLSLLARAFRSLVTGANIEAELHLVGAGPEEQTLRNILNTDKNCHYKFHGYISDKNKLNNIYSESDALVISSHNEGFPRVIYEAMRHGLPVVSTSVGGIPLQLQDHKTALLVPPDSEETFCCALKMLIEKPDLYKTLSQNGIEYVHNILTTPAWKQHGRLVNDILDDTGREDING</sequence>
<dbReference type="Proteomes" id="UP000269883">
    <property type="component" value="Chromosome"/>
</dbReference>
<dbReference type="RefSeq" id="WP_126380611.1">
    <property type="nucleotide sequence ID" value="NZ_AP017378.1"/>
</dbReference>
<dbReference type="EMBL" id="AP017378">
    <property type="protein sequence ID" value="BBD09579.1"/>
    <property type="molecule type" value="Genomic_DNA"/>
</dbReference>
<name>A0A2Z6B233_9BACT</name>
<dbReference type="Pfam" id="PF00534">
    <property type="entry name" value="Glycos_transf_1"/>
    <property type="match status" value="1"/>
</dbReference>
<reference evidence="2 3" key="1">
    <citation type="journal article" date="2018" name="Sci. Adv.">
        <title>Multi-heme cytochromes provide a pathway for survival in energy-limited environments.</title>
        <authorList>
            <person name="Deng X."/>
            <person name="Dohmae N."/>
            <person name="Nealson K.H."/>
            <person name="Hashimoto K."/>
            <person name="Okamoto A."/>
        </authorList>
    </citation>
    <scope>NUCLEOTIDE SEQUENCE [LARGE SCALE GENOMIC DNA]</scope>
    <source>
        <strain evidence="2 3">IS5</strain>
    </source>
</reference>
<dbReference type="InterPro" id="IPR050194">
    <property type="entry name" value="Glycosyltransferase_grp1"/>
</dbReference>
<evidence type="ECO:0000313" key="2">
    <source>
        <dbReference type="EMBL" id="BBD09579.1"/>
    </source>
</evidence>